<organism evidence="2 3">
    <name type="scientific">Mesorhabditis spiculigera</name>
    <dbReference type="NCBI Taxonomy" id="96644"/>
    <lineage>
        <taxon>Eukaryota</taxon>
        <taxon>Metazoa</taxon>
        <taxon>Ecdysozoa</taxon>
        <taxon>Nematoda</taxon>
        <taxon>Chromadorea</taxon>
        <taxon>Rhabditida</taxon>
        <taxon>Rhabditina</taxon>
        <taxon>Rhabditomorpha</taxon>
        <taxon>Rhabditoidea</taxon>
        <taxon>Rhabditidae</taxon>
        <taxon>Mesorhabditinae</taxon>
        <taxon>Mesorhabditis</taxon>
    </lineage>
</organism>
<comment type="caution">
    <text evidence="2">The sequence shown here is derived from an EMBL/GenBank/DDBJ whole genome shotgun (WGS) entry which is preliminary data.</text>
</comment>
<evidence type="ECO:0000259" key="1">
    <source>
        <dbReference type="PROSITE" id="PS50948"/>
    </source>
</evidence>
<proteinExistence type="predicted"/>
<sequence length="148" mass="16980">MLLIFLAMFAAVAARDNHFGLPCRLCRCFVEYTDRDMRIPIKPYAMALNGYDSTEDRCLATCLIDKRCKAVVYGMSGGRQVFTCELYEEIDARSSPIYSPYMNIYIPRSTCPVRIPIQAIKMVPADDSSLKRRVKMEKRANRKNPFFG</sequence>
<dbReference type="AlphaFoldDB" id="A0AA36DEL5"/>
<dbReference type="EMBL" id="CATQJA010002701">
    <property type="protein sequence ID" value="CAJ0584803.1"/>
    <property type="molecule type" value="Genomic_DNA"/>
</dbReference>
<reference evidence="2" key="1">
    <citation type="submission" date="2023-06" db="EMBL/GenBank/DDBJ databases">
        <authorList>
            <person name="Delattre M."/>
        </authorList>
    </citation>
    <scope>NUCLEOTIDE SEQUENCE</scope>
    <source>
        <strain evidence="2">AF72</strain>
    </source>
</reference>
<feature type="domain" description="Apple" evidence="1">
    <location>
        <begin position="28"/>
        <end position="111"/>
    </location>
</feature>
<gene>
    <name evidence="2" type="ORF">MSPICULIGERA_LOCUS22843</name>
</gene>
<protein>
    <recommendedName>
        <fullName evidence="1">Apple domain-containing protein</fullName>
    </recommendedName>
</protein>
<accession>A0AA36DEL5</accession>
<evidence type="ECO:0000313" key="2">
    <source>
        <dbReference type="EMBL" id="CAJ0584803.1"/>
    </source>
</evidence>
<dbReference type="InterPro" id="IPR003609">
    <property type="entry name" value="Pan_app"/>
</dbReference>
<dbReference type="Proteomes" id="UP001177023">
    <property type="component" value="Unassembled WGS sequence"/>
</dbReference>
<dbReference type="PROSITE" id="PS50948">
    <property type="entry name" value="PAN"/>
    <property type="match status" value="1"/>
</dbReference>
<feature type="non-terminal residue" evidence="2">
    <location>
        <position position="148"/>
    </location>
</feature>
<name>A0AA36DEL5_9BILA</name>
<evidence type="ECO:0000313" key="3">
    <source>
        <dbReference type="Proteomes" id="UP001177023"/>
    </source>
</evidence>
<keyword evidence="3" id="KW-1185">Reference proteome</keyword>